<feature type="region of interest" description="Disordered" evidence="1">
    <location>
        <begin position="87"/>
        <end position="181"/>
    </location>
</feature>
<reference evidence="2" key="1">
    <citation type="submission" date="2023-04" db="EMBL/GenBank/DDBJ databases">
        <title>Phytophthora fragariaefolia NBRC 109709.</title>
        <authorList>
            <person name="Ichikawa N."/>
            <person name="Sato H."/>
            <person name="Tonouchi N."/>
        </authorList>
    </citation>
    <scope>NUCLEOTIDE SEQUENCE</scope>
    <source>
        <strain evidence="2">NBRC 109709</strain>
    </source>
</reference>
<feature type="compositionally biased region" description="Polar residues" evidence="1">
    <location>
        <begin position="132"/>
        <end position="141"/>
    </location>
</feature>
<proteinExistence type="predicted"/>
<organism evidence="2 3">
    <name type="scientific">Phytophthora fragariaefolia</name>
    <dbReference type="NCBI Taxonomy" id="1490495"/>
    <lineage>
        <taxon>Eukaryota</taxon>
        <taxon>Sar</taxon>
        <taxon>Stramenopiles</taxon>
        <taxon>Oomycota</taxon>
        <taxon>Peronosporomycetes</taxon>
        <taxon>Peronosporales</taxon>
        <taxon>Peronosporaceae</taxon>
        <taxon>Phytophthora</taxon>
    </lineage>
</organism>
<accession>A0A9W6XRP2</accession>
<evidence type="ECO:0000313" key="3">
    <source>
        <dbReference type="Proteomes" id="UP001165121"/>
    </source>
</evidence>
<protein>
    <submittedName>
        <fullName evidence="2">Unnamed protein product</fullName>
    </submittedName>
</protein>
<comment type="caution">
    <text evidence="2">The sequence shown here is derived from an EMBL/GenBank/DDBJ whole genome shotgun (WGS) entry which is preliminary data.</text>
</comment>
<dbReference type="Proteomes" id="UP001165121">
    <property type="component" value="Unassembled WGS sequence"/>
</dbReference>
<dbReference type="EMBL" id="BSXT01001630">
    <property type="protein sequence ID" value="GMF44032.1"/>
    <property type="molecule type" value="Genomic_DNA"/>
</dbReference>
<gene>
    <name evidence="2" type="ORF">Pfra01_001516700</name>
</gene>
<keyword evidence="3" id="KW-1185">Reference proteome</keyword>
<dbReference type="AlphaFoldDB" id="A0A9W6XRP2"/>
<feature type="compositionally biased region" description="Low complexity" evidence="1">
    <location>
        <begin position="98"/>
        <end position="118"/>
    </location>
</feature>
<evidence type="ECO:0000256" key="1">
    <source>
        <dbReference type="SAM" id="MobiDB-lite"/>
    </source>
</evidence>
<evidence type="ECO:0000313" key="2">
    <source>
        <dbReference type="EMBL" id="GMF44032.1"/>
    </source>
</evidence>
<sequence length="222" mass="23316">MKEQREIAARATMSTPSTPRVESLKLHVNSYVGREDEPLLRWLVEVDTAITARLSSTRCRSTNINRWLCWKYRIRSQTETLSRSEYETLGISPPPADTAPAVSPTTAPPLASSAAETAGSNSPRSSGHPGGQASTSLTPPSASRAGAELASSRSPAPVTAESPTQPEDSAVGSTSPPLSSAFSAPSQLTSVGLGLLSCAYDSLSSPPEVSWCRKDVGAAWSC</sequence>
<name>A0A9W6XRP2_9STRA</name>